<gene>
    <name evidence="5" type="ORF">Cadr_000028483</name>
</gene>
<feature type="domain" description="TPPC8 second Ig-like" evidence="2">
    <location>
        <begin position="863"/>
        <end position="1003"/>
    </location>
</feature>
<dbReference type="Proteomes" id="UP000299084">
    <property type="component" value="Unassembled WGS sequence"/>
</dbReference>
<dbReference type="Pfam" id="PF12739">
    <property type="entry name" value="TRAPPC-Trs85"/>
    <property type="match status" value="1"/>
</dbReference>
<reference evidence="5 6" key="1">
    <citation type="journal article" date="2019" name="Mol. Ecol. Resour.">
        <title>Improving Illumina assemblies with Hi-C and long reads: an example with the North African dromedary.</title>
        <authorList>
            <person name="Elbers J.P."/>
            <person name="Rogers M.F."/>
            <person name="Perelman P.L."/>
            <person name="Proskuryakova A.A."/>
            <person name="Serdyukova N.A."/>
            <person name="Johnson W.E."/>
            <person name="Horin P."/>
            <person name="Corander J."/>
            <person name="Murphy D."/>
            <person name="Burger P.A."/>
        </authorList>
    </citation>
    <scope>NUCLEOTIDE SEQUENCE [LARGE SCALE GENOMIC DNA]</scope>
    <source>
        <strain evidence="5">Drom800</strain>
        <tissue evidence="5">Blood</tissue>
    </source>
</reference>
<dbReference type="PANTHER" id="PTHR12975:SF6">
    <property type="entry name" value="TRAFFICKING PROTEIN PARTICLE COMPLEX SUBUNIT 8"/>
    <property type="match status" value="1"/>
</dbReference>
<evidence type="ECO:0000313" key="6">
    <source>
        <dbReference type="Proteomes" id="UP000299084"/>
    </source>
</evidence>
<dbReference type="InterPro" id="IPR057651">
    <property type="entry name" value="Ig_TPPC8_C"/>
</dbReference>
<sequence length="1370" mass="153723">MAQCVQSVQELIPDSFVPCVAALCSDEAERLTRLNHLSFAELLKPFSRLTSEVHMRDPNNQLHVIKNLKIVVSNIITQPPQPGAIRKLLNDVVSGSQPAEGLVANVITAGDYDLNISGMLVASSSEAEPVEQFSKLSQEQHRIQHNNDYSYPKWFIPNTLKYYVLLHDVSAGDEQRAESIYEEMKQKYGTQGCYLLKINSRTSNRASDEQIPDPWSQYLQKNSIQNQESYEDGPCTITSNKNSDSNLLSLDGLDNEVKDHIKSASSLHETKKANTGIIHGACLTLTDHDRIRQFIQEFTFRGLLPHIEKTIRQLNDQLISRKGLSRSLFSATKKWFSGSKVPEKSINELKNTSGLLYPPEAPELQIRKMADLCFLVQHYDLAYSCYHTAKKDFLNDQAMLYAAGALEMAAVSAFLQPGAPRPYPAHYMDTAIQTYRDICKKQLCWIQGAEFASAKLTYALDFQVSLELDSDLRSALLLEQAAHCFINMKSPMVRKYAFHMILAGHRFSKAGQKKHALRCYCQAMQVYKGKGWSLAEDHINFTIGRQSYTLRQLDNAVSAFRHILINESKQSAAQQGAFLREYLYVYKNVSQLSPDGPLPQLPLPYINSSATRVFFGHDRRPADGEKQAATHVSLDQEYDSESSQQWRELEEQVVAVVNRGVIPSNFHPTQYCLNSYSDNSRFPHAVVEEPITVEVAFRNPLKVPLLLTDLSLLWKFQPKDVSGRDNEEVKELVKGEPEMIGTEVISEFLINSEESKVARLKLFPHHIGELHILGVLYNLGTIQGSVTVDGIGALPGCHTGKHSLSMSVRGRQDLEIQGPRLNNTKEEKTSIKYGPDRRLDPIITEEMPLLEVFFIHFPTGLLCGEIRKAYVEFVNVSKCPLTGLKVVSKRPEFFTFGGNTAVLTPLSPSASENCSAYKTVVTDSTSVCTALTSSASSVDFSIGTGSQPEVIPIPLPDTVLLPGASVQLPMWLRGPDEEGVHEINFLFYYESVKKQPKIRHRILRHTAVICTSRSLNVRATVCRSNSLEDEEGRGGNMLVFVDVENTNTSEAGVKEFHIVQVSSSSKHWKLQKSVNLSENKDARLASREKGKFCFKAIRCKEEVASQSSEKYTFADIIFGSEQIVSSASPCADFFYRSLSSELKKPQAQSSVHTEKQSVADAMRLIQKCNEVDLNIVVLWKAYVVEDSKQLILEGQHHVVLRTIGKEAFSHPQKQEPPEMELLKFFRPENTTVSSRPSVEQLSNLIKTSLHYPESFNHPFHQKSLCLVPVTLLLSNCSRADVDVIVDLRHKTTSPEALEIHGSFTWLGQTQYKLQLKSQEIHSLQLKACFVHTGVYNLGTPRVFAKLSDQVTVFETSQQNSMPALIIINNV</sequence>
<organism evidence="5 6">
    <name type="scientific">Camelus dromedarius</name>
    <name type="common">Dromedary</name>
    <name type="synonym">Arabian camel</name>
    <dbReference type="NCBI Taxonomy" id="9838"/>
    <lineage>
        <taxon>Eukaryota</taxon>
        <taxon>Metazoa</taxon>
        <taxon>Chordata</taxon>
        <taxon>Craniata</taxon>
        <taxon>Vertebrata</taxon>
        <taxon>Euteleostomi</taxon>
        <taxon>Mammalia</taxon>
        <taxon>Eutheria</taxon>
        <taxon>Laurasiatheria</taxon>
        <taxon>Artiodactyla</taxon>
        <taxon>Tylopoda</taxon>
        <taxon>Camelidae</taxon>
        <taxon>Camelus</taxon>
    </lineage>
</organism>
<dbReference type="Pfam" id="PF24544">
    <property type="entry name" value="Ig_TPPC8_2nd"/>
    <property type="match status" value="1"/>
</dbReference>
<dbReference type="Pfam" id="PF24542">
    <property type="entry name" value="Ig_TPPC8_C"/>
    <property type="match status" value="1"/>
</dbReference>
<name>A0A5N4CHZ5_CAMDR</name>
<dbReference type="Pfam" id="PF24545">
    <property type="entry name" value="Ig_TPPC8_1st"/>
    <property type="match status" value="1"/>
</dbReference>
<dbReference type="GO" id="GO:1990072">
    <property type="term" value="C:TRAPPIII protein complex"/>
    <property type="evidence" value="ECO:0007669"/>
    <property type="project" value="TreeGrafter"/>
</dbReference>
<evidence type="ECO:0000259" key="2">
    <source>
        <dbReference type="Pfam" id="PF24544"/>
    </source>
</evidence>
<evidence type="ECO:0000259" key="4">
    <source>
        <dbReference type="Pfam" id="PF24546"/>
    </source>
</evidence>
<keyword evidence="6" id="KW-1185">Reference proteome</keyword>
<dbReference type="Pfam" id="PF24546">
    <property type="entry name" value="Ig_TPPC8_3rd"/>
    <property type="match status" value="1"/>
</dbReference>
<dbReference type="SUPFAM" id="SSF48452">
    <property type="entry name" value="TPR-like"/>
    <property type="match status" value="1"/>
</dbReference>
<proteinExistence type="predicted"/>
<dbReference type="InterPro" id="IPR058540">
    <property type="entry name" value="Ig_TPPC8_3rd"/>
</dbReference>
<dbReference type="InterPro" id="IPR058541">
    <property type="entry name" value="Ig_TPPC8_1st"/>
</dbReference>
<dbReference type="PANTHER" id="PTHR12975">
    <property type="entry name" value="TRANSPORT PROTEIN TRAPP"/>
    <property type="match status" value="1"/>
</dbReference>
<protein>
    <submittedName>
        <fullName evidence="5">Trafficking protein particle complex subunit 8</fullName>
    </submittedName>
</protein>
<comment type="caution">
    <text evidence="5">The sequence shown here is derived from an EMBL/GenBank/DDBJ whole genome shotgun (WGS) entry which is preliminary data.</text>
</comment>
<dbReference type="InterPro" id="IPR011990">
    <property type="entry name" value="TPR-like_helical_dom_sf"/>
</dbReference>
<dbReference type="InterPro" id="IPR024420">
    <property type="entry name" value="TRAPP_III_complex_Trs85"/>
</dbReference>
<dbReference type="EMBL" id="JWIN03000024">
    <property type="protein sequence ID" value="KAB1258390.1"/>
    <property type="molecule type" value="Genomic_DNA"/>
</dbReference>
<feature type="domain" description="TPPC8 first Ig-like" evidence="3">
    <location>
        <begin position="635"/>
        <end position="862"/>
    </location>
</feature>
<evidence type="ECO:0000259" key="3">
    <source>
        <dbReference type="Pfam" id="PF24545"/>
    </source>
</evidence>
<evidence type="ECO:0000259" key="1">
    <source>
        <dbReference type="Pfam" id="PF24542"/>
    </source>
</evidence>
<dbReference type="InterPro" id="IPR058538">
    <property type="entry name" value="Ig_TPPC8_2nd"/>
</dbReference>
<feature type="domain" description="TPPC8 C-terminal Ig-like" evidence="1">
    <location>
        <begin position="1244"/>
        <end position="1346"/>
    </location>
</feature>
<evidence type="ECO:0000313" key="5">
    <source>
        <dbReference type="EMBL" id="KAB1258390.1"/>
    </source>
</evidence>
<feature type="domain" description="TPPC8 third Ig-like" evidence="4">
    <location>
        <begin position="1006"/>
        <end position="1198"/>
    </location>
</feature>
<accession>A0A5N4CHZ5</accession>